<keyword evidence="4 7" id="KW-0812">Transmembrane</keyword>
<evidence type="ECO:0000256" key="3">
    <source>
        <dbReference type="ARBA" id="ARBA00022475"/>
    </source>
</evidence>
<evidence type="ECO:0000256" key="1">
    <source>
        <dbReference type="ARBA" id="ARBA00004651"/>
    </source>
</evidence>
<dbReference type="Proteomes" id="UP000677436">
    <property type="component" value="Chromosome"/>
</dbReference>
<feature type="domain" description="YetF C-terminal" evidence="8">
    <location>
        <begin position="81"/>
        <end position="214"/>
    </location>
</feature>
<keyword evidence="10" id="KW-1185">Reference proteome</keyword>
<evidence type="ECO:0000259" key="8">
    <source>
        <dbReference type="Pfam" id="PF04239"/>
    </source>
</evidence>
<gene>
    <name evidence="9" type="ORF">JIR001_24190</name>
</gene>
<dbReference type="PANTHER" id="PTHR34582">
    <property type="entry name" value="UPF0702 TRANSMEMBRANE PROTEIN YCAP"/>
    <property type="match status" value="1"/>
</dbReference>
<feature type="transmembrane region" description="Helical" evidence="7">
    <location>
        <begin position="6"/>
        <end position="25"/>
    </location>
</feature>
<comment type="similarity">
    <text evidence="2">Belongs to the UPF0702 family.</text>
</comment>
<evidence type="ECO:0000256" key="4">
    <source>
        <dbReference type="ARBA" id="ARBA00022692"/>
    </source>
</evidence>
<dbReference type="Gene3D" id="3.30.240.20">
    <property type="entry name" value="bsu07140 like domains"/>
    <property type="match status" value="2"/>
</dbReference>
<dbReference type="Pfam" id="PF04239">
    <property type="entry name" value="DUF421"/>
    <property type="match status" value="1"/>
</dbReference>
<name>A0A8D5ZPQ3_9BACL</name>
<feature type="transmembrane region" description="Helical" evidence="7">
    <location>
        <begin position="58"/>
        <end position="80"/>
    </location>
</feature>
<accession>A0A8D5ZPQ3</accession>
<keyword evidence="6 7" id="KW-0472">Membrane</keyword>
<evidence type="ECO:0000256" key="7">
    <source>
        <dbReference type="SAM" id="Phobius"/>
    </source>
</evidence>
<evidence type="ECO:0000256" key="5">
    <source>
        <dbReference type="ARBA" id="ARBA00022989"/>
    </source>
</evidence>
<sequence length="229" mass="26007">MDFLEVIFQTVIAFVVILVLTMILGKQQIAQMTYFEYINGITFGSIAATLATDIDQHTWQHLIGLVLFGGLTLLLSYLSLKNRKARRWLEGDPVIVIQNGQIMEENLKKNRFHFDEVMELLRQKGVFDISQVQQAVLENDGQITVMLKPQYQPLTKDSMAKPSGPANMPIELVIDGQVIYENLQKAGKNGQWLMNQIRKQKGVQSLRDVFYASLQSDGTVYVDVRNDQA</sequence>
<protein>
    <submittedName>
        <fullName evidence="9">DUF421 domain-containing protein</fullName>
    </submittedName>
</protein>
<dbReference type="RefSeq" id="WP_212772953.1">
    <property type="nucleotide sequence ID" value="NZ_AP024601.1"/>
</dbReference>
<dbReference type="InterPro" id="IPR023090">
    <property type="entry name" value="UPF0702_alpha/beta_dom_sf"/>
</dbReference>
<dbReference type="GO" id="GO:0005886">
    <property type="term" value="C:plasma membrane"/>
    <property type="evidence" value="ECO:0007669"/>
    <property type="project" value="UniProtKB-SubCell"/>
</dbReference>
<dbReference type="PANTHER" id="PTHR34582:SF7">
    <property type="entry name" value="UPF0702 TRANSMEMBRANE PROTEIN YDFS"/>
    <property type="match status" value="1"/>
</dbReference>
<reference evidence="9" key="2">
    <citation type="journal article" date="2021" name="Microbiol. Resour. Announc.">
        <title>Complete Genome Sequence of Polycladomyces abyssicola JIR-001T, Isolated from Hemipelagic Sediment in Deep Seawater.</title>
        <authorList>
            <person name="Tsubouchi T."/>
            <person name="Kaneko Y."/>
        </authorList>
    </citation>
    <scope>NUCLEOTIDE SEQUENCE</scope>
    <source>
        <strain evidence="9">JIR-001</strain>
    </source>
</reference>
<evidence type="ECO:0000313" key="10">
    <source>
        <dbReference type="Proteomes" id="UP000677436"/>
    </source>
</evidence>
<dbReference type="AlphaFoldDB" id="A0A8D5ZPQ3"/>
<keyword evidence="5 7" id="KW-1133">Transmembrane helix</keyword>
<dbReference type="KEGG" id="pabs:JIR001_24190"/>
<dbReference type="EMBL" id="AP024601">
    <property type="protein sequence ID" value="BCU82636.1"/>
    <property type="molecule type" value="Genomic_DNA"/>
</dbReference>
<proteinExistence type="inferred from homology"/>
<comment type="subcellular location">
    <subcellularLocation>
        <location evidence="1">Cell membrane</location>
        <topology evidence="1">Multi-pass membrane protein</topology>
    </subcellularLocation>
</comment>
<dbReference type="InterPro" id="IPR007353">
    <property type="entry name" value="DUF421"/>
</dbReference>
<reference evidence="9" key="1">
    <citation type="journal article" date="2013" name="Int. J. Syst. Evol. Microbiol.">
        <title>Polycladomyces abyssicola gen. nov., sp. nov., a thermophilic filamentous bacterium isolated from hemipelagic sediment.</title>
        <authorList>
            <person name="Tsubouchi T."/>
            <person name="Shimane Y."/>
            <person name="Mori K."/>
            <person name="Usui K."/>
            <person name="Hiraki T."/>
            <person name="Tame A."/>
            <person name="Uematsu K."/>
            <person name="Maruyama T."/>
            <person name="Hatada Y."/>
        </authorList>
    </citation>
    <scope>NUCLEOTIDE SEQUENCE</scope>
    <source>
        <strain evidence="9">JIR-001</strain>
    </source>
</reference>
<evidence type="ECO:0000256" key="2">
    <source>
        <dbReference type="ARBA" id="ARBA00006448"/>
    </source>
</evidence>
<keyword evidence="3" id="KW-1003">Cell membrane</keyword>
<evidence type="ECO:0000313" key="9">
    <source>
        <dbReference type="EMBL" id="BCU82636.1"/>
    </source>
</evidence>
<organism evidence="9 10">
    <name type="scientific">Polycladomyces abyssicola</name>
    <dbReference type="NCBI Taxonomy" id="1125966"/>
    <lineage>
        <taxon>Bacteria</taxon>
        <taxon>Bacillati</taxon>
        <taxon>Bacillota</taxon>
        <taxon>Bacilli</taxon>
        <taxon>Bacillales</taxon>
        <taxon>Thermoactinomycetaceae</taxon>
        <taxon>Polycladomyces</taxon>
    </lineage>
</organism>
<feature type="transmembrane region" description="Helical" evidence="7">
    <location>
        <begin position="34"/>
        <end position="52"/>
    </location>
</feature>
<evidence type="ECO:0000256" key="6">
    <source>
        <dbReference type="ARBA" id="ARBA00023136"/>
    </source>
</evidence>